<evidence type="ECO:0000313" key="3">
    <source>
        <dbReference type="Proteomes" id="UP000823902"/>
    </source>
</evidence>
<feature type="transmembrane region" description="Helical" evidence="1">
    <location>
        <begin position="34"/>
        <end position="50"/>
    </location>
</feature>
<evidence type="ECO:0000256" key="1">
    <source>
        <dbReference type="SAM" id="Phobius"/>
    </source>
</evidence>
<keyword evidence="1" id="KW-0812">Transmembrane</keyword>
<comment type="caution">
    <text evidence="2">The sequence shown here is derived from an EMBL/GenBank/DDBJ whole genome shotgun (WGS) entry which is preliminary data.</text>
</comment>
<keyword evidence="1" id="KW-0472">Membrane</keyword>
<feature type="transmembrane region" description="Helical" evidence="1">
    <location>
        <begin position="189"/>
        <end position="209"/>
    </location>
</feature>
<reference evidence="2" key="2">
    <citation type="submission" date="2021-04" db="EMBL/GenBank/DDBJ databases">
        <authorList>
            <person name="Gilroy R."/>
        </authorList>
    </citation>
    <scope>NUCLEOTIDE SEQUENCE</scope>
    <source>
        <strain evidence="2">CHK196-7946</strain>
    </source>
</reference>
<dbReference type="EMBL" id="DWVY01000042">
    <property type="protein sequence ID" value="HJC74844.1"/>
    <property type="molecule type" value="Genomic_DNA"/>
</dbReference>
<dbReference type="AlphaFoldDB" id="A0A9D2TLV7"/>
<feature type="transmembrane region" description="Helical" evidence="1">
    <location>
        <begin position="221"/>
        <end position="238"/>
    </location>
</feature>
<dbReference type="Proteomes" id="UP000823902">
    <property type="component" value="Unassembled WGS sequence"/>
</dbReference>
<accession>A0A9D2TLV7</accession>
<name>A0A9D2TLV7_9FIRM</name>
<reference evidence="2" key="1">
    <citation type="journal article" date="2021" name="PeerJ">
        <title>Extensive microbial diversity within the chicken gut microbiome revealed by metagenomics and culture.</title>
        <authorList>
            <person name="Gilroy R."/>
            <person name="Ravi A."/>
            <person name="Getino M."/>
            <person name="Pursley I."/>
            <person name="Horton D.L."/>
            <person name="Alikhan N.F."/>
            <person name="Baker D."/>
            <person name="Gharbi K."/>
            <person name="Hall N."/>
            <person name="Watson M."/>
            <person name="Adriaenssens E.M."/>
            <person name="Foster-Nyarko E."/>
            <person name="Jarju S."/>
            <person name="Secka A."/>
            <person name="Antonio M."/>
            <person name="Oren A."/>
            <person name="Chaudhuri R.R."/>
            <person name="La Ragione R."/>
            <person name="Hildebrand F."/>
            <person name="Pallen M.J."/>
        </authorList>
    </citation>
    <scope>NUCLEOTIDE SEQUENCE</scope>
    <source>
        <strain evidence="2">CHK196-7946</strain>
    </source>
</reference>
<feature type="transmembrane region" description="Helical" evidence="1">
    <location>
        <begin position="79"/>
        <end position="97"/>
    </location>
</feature>
<organism evidence="2 3">
    <name type="scientific">Candidatus Mediterraneibacter faecavium</name>
    <dbReference type="NCBI Taxonomy" id="2838668"/>
    <lineage>
        <taxon>Bacteria</taxon>
        <taxon>Bacillati</taxon>
        <taxon>Bacillota</taxon>
        <taxon>Clostridia</taxon>
        <taxon>Lachnospirales</taxon>
        <taxon>Lachnospiraceae</taxon>
        <taxon>Mediterraneibacter</taxon>
    </lineage>
</organism>
<evidence type="ECO:0000313" key="2">
    <source>
        <dbReference type="EMBL" id="HJC74844.1"/>
    </source>
</evidence>
<gene>
    <name evidence="2" type="ORF">H9697_07865</name>
</gene>
<keyword evidence="1" id="KW-1133">Transmembrane helix</keyword>
<sequence>MFGTISGCNAALNIYIFLQLAYAVSKTLYGKGKYGFLIYSLISAFLASAIAELKILYFEIAIIFTVAILFSSMKKKIKIILVFVIVMPIALNIMAHYSRNSLQFIFDIQNLLWYNNEIGYGSEDAINRLSAFEIIIDQVFKNDTLKQMIGVGLGNANKINFLNISSAIYSTYSALRYDWFTHAMVFIEMGWIGIVLYEAFYGYTIIFCVKKFKASQRMKMYYFFGIAVAALSLLNSMYNNGISTEAAGFMFFFSIAVPAIAAKQEGI</sequence>
<protein>
    <submittedName>
        <fullName evidence="2">Uncharacterized protein</fullName>
    </submittedName>
</protein>
<proteinExistence type="predicted"/>
<feature type="transmembrane region" description="Helical" evidence="1">
    <location>
        <begin position="56"/>
        <end position="72"/>
    </location>
</feature>